<dbReference type="SUPFAM" id="SSF110997">
    <property type="entry name" value="Sporulation related repeat"/>
    <property type="match status" value="1"/>
</dbReference>
<keyword evidence="3" id="KW-0812">Transmembrane</keyword>
<name>A0ABP3FJM9_9GAMM</name>
<dbReference type="Gene3D" id="3.30.70.1070">
    <property type="entry name" value="Sporulation related repeat"/>
    <property type="match status" value="1"/>
</dbReference>
<feature type="transmembrane region" description="Helical" evidence="3">
    <location>
        <begin position="7"/>
        <end position="25"/>
    </location>
</feature>
<dbReference type="CDD" id="cd00118">
    <property type="entry name" value="LysM"/>
    <property type="match status" value="1"/>
</dbReference>
<feature type="compositionally biased region" description="Basic and acidic residues" evidence="2">
    <location>
        <begin position="237"/>
        <end position="291"/>
    </location>
</feature>
<evidence type="ECO:0000256" key="3">
    <source>
        <dbReference type="SAM" id="Phobius"/>
    </source>
</evidence>
<comment type="caution">
    <text evidence="6">The sequence shown here is derived from an EMBL/GenBank/DDBJ whole genome shotgun (WGS) entry which is preliminary data.</text>
</comment>
<evidence type="ECO:0000259" key="4">
    <source>
        <dbReference type="PROSITE" id="PS51724"/>
    </source>
</evidence>
<protein>
    <submittedName>
        <fullName evidence="6">SPOR domain-containing protein</fullName>
    </submittedName>
</protein>
<keyword evidence="3" id="KW-1133">Transmembrane helix</keyword>
<dbReference type="Pfam" id="PF05036">
    <property type="entry name" value="SPOR"/>
    <property type="match status" value="1"/>
</dbReference>
<dbReference type="Proteomes" id="UP001501787">
    <property type="component" value="Unassembled WGS sequence"/>
</dbReference>
<proteinExistence type="predicted"/>
<evidence type="ECO:0000256" key="2">
    <source>
        <dbReference type="SAM" id="MobiDB-lite"/>
    </source>
</evidence>
<accession>A0ABP3FJM9</accession>
<sequence>MNLSRQALLGMGMIVGGSVMLYAMVNQVNNNPAPAAKPAAVAQTEKAPAAKPPLTTDVETEKRLLAQKQKEREARVAEQQKRAQEILAEQEEAAAQALAKSRAENQQYLEDNSSVGGDSDSPEAAQTKTDSKTEDNAAESTKEAEAVAKKAQAEKDKAEKEKAAKAEKEKAAKKKEADSKKDTSSASSTAGTHTIQSGDVLGSIARQYGVSVAALAAANNMSPSDPIKLGKTLKIPAKGDVEKLEKSAADAKKKRELEQKSAEEKKKTAKSEDAKQDAQKKLESARQKVKETDAKGSFGVQVALATSQNSADEVAKRFKAAGYKVKTSRTSRGVRVVVGPERGKVAALALKDKINSDPEVKTTSAWVLYW</sequence>
<dbReference type="EMBL" id="BAAAFR010000004">
    <property type="protein sequence ID" value="GAA0318186.1"/>
    <property type="molecule type" value="Genomic_DNA"/>
</dbReference>
<dbReference type="PANTHER" id="PTHR33734">
    <property type="entry name" value="LYSM DOMAIN-CONTAINING GPI-ANCHORED PROTEIN 2"/>
    <property type="match status" value="1"/>
</dbReference>
<dbReference type="PROSITE" id="PS51724">
    <property type="entry name" value="SPOR"/>
    <property type="match status" value="1"/>
</dbReference>
<dbReference type="InterPro" id="IPR018392">
    <property type="entry name" value="LysM"/>
</dbReference>
<evidence type="ECO:0000313" key="7">
    <source>
        <dbReference type="Proteomes" id="UP001501787"/>
    </source>
</evidence>
<dbReference type="InterPro" id="IPR036779">
    <property type="entry name" value="LysM_dom_sf"/>
</dbReference>
<dbReference type="SMART" id="SM00257">
    <property type="entry name" value="LysM"/>
    <property type="match status" value="1"/>
</dbReference>
<reference evidence="7" key="1">
    <citation type="journal article" date="2019" name="Int. J. Syst. Evol. Microbiol.">
        <title>The Global Catalogue of Microorganisms (GCM) 10K type strain sequencing project: providing services to taxonomists for standard genome sequencing and annotation.</title>
        <authorList>
            <consortium name="The Broad Institute Genomics Platform"/>
            <consortium name="The Broad Institute Genome Sequencing Center for Infectious Disease"/>
            <person name="Wu L."/>
            <person name="Ma J."/>
        </authorList>
    </citation>
    <scope>NUCLEOTIDE SEQUENCE [LARGE SCALE GENOMIC DNA]</scope>
    <source>
        <strain evidence="7">JCM 16343</strain>
    </source>
</reference>
<evidence type="ECO:0000313" key="6">
    <source>
        <dbReference type="EMBL" id="GAA0318186.1"/>
    </source>
</evidence>
<evidence type="ECO:0000256" key="1">
    <source>
        <dbReference type="SAM" id="Coils"/>
    </source>
</evidence>
<dbReference type="SUPFAM" id="SSF54106">
    <property type="entry name" value="LysM domain"/>
    <property type="match status" value="1"/>
</dbReference>
<feature type="region of interest" description="Disordered" evidence="2">
    <location>
        <begin position="219"/>
        <end position="291"/>
    </location>
</feature>
<gene>
    <name evidence="6" type="ORF">GCM10009129_14660</name>
</gene>
<feature type="coiled-coil region" evidence="1">
    <location>
        <begin position="74"/>
        <end position="107"/>
    </location>
</feature>
<dbReference type="Pfam" id="PF01476">
    <property type="entry name" value="LysM"/>
    <property type="match status" value="1"/>
</dbReference>
<dbReference type="PROSITE" id="PS51782">
    <property type="entry name" value="LYSM"/>
    <property type="match status" value="1"/>
</dbReference>
<feature type="region of interest" description="Disordered" evidence="2">
    <location>
        <begin position="110"/>
        <end position="200"/>
    </location>
</feature>
<keyword evidence="3" id="KW-0472">Membrane</keyword>
<feature type="region of interest" description="Disordered" evidence="2">
    <location>
        <begin position="34"/>
        <end position="58"/>
    </location>
</feature>
<dbReference type="Gene3D" id="3.10.350.10">
    <property type="entry name" value="LysM domain"/>
    <property type="match status" value="1"/>
</dbReference>
<dbReference type="RefSeq" id="WP_201504972.1">
    <property type="nucleotide sequence ID" value="NZ_BAAAFR010000004.1"/>
</dbReference>
<feature type="compositionally biased region" description="Basic and acidic residues" evidence="2">
    <location>
        <begin position="129"/>
        <end position="183"/>
    </location>
</feature>
<feature type="domain" description="SPOR" evidence="4">
    <location>
        <begin position="292"/>
        <end position="369"/>
    </location>
</feature>
<feature type="domain" description="LysM" evidence="5">
    <location>
        <begin position="191"/>
        <end position="235"/>
    </location>
</feature>
<evidence type="ECO:0000259" key="5">
    <source>
        <dbReference type="PROSITE" id="PS51782"/>
    </source>
</evidence>
<keyword evidence="7" id="KW-1185">Reference proteome</keyword>
<dbReference type="PANTHER" id="PTHR33734:SF22">
    <property type="entry name" value="MEMBRANE-BOUND LYTIC MUREIN TRANSGLYCOSYLASE D"/>
    <property type="match status" value="1"/>
</dbReference>
<dbReference type="InterPro" id="IPR007730">
    <property type="entry name" value="SPOR-like_dom"/>
</dbReference>
<dbReference type="InterPro" id="IPR036680">
    <property type="entry name" value="SPOR-like_sf"/>
</dbReference>
<keyword evidence="1" id="KW-0175">Coiled coil</keyword>
<organism evidence="6 7">
    <name type="scientific">Psychrobacter aestuarii</name>
    <dbReference type="NCBI Taxonomy" id="556327"/>
    <lineage>
        <taxon>Bacteria</taxon>
        <taxon>Pseudomonadati</taxon>
        <taxon>Pseudomonadota</taxon>
        <taxon>Gammaproteobacteria</taxon>
        <taxon>Moraxellales</taxon>
        <taxon>Moraxellaceae</taxon>
        <taxon>Psychrobacter</taxon>
    </lineage>
</organism>